<keyword evidence="5" id="KW-0805">Transcription regulation</keyword>
<feature type="domain" description="GATA-type" evidence="10">
    <location>
        <begin position="226"/>
        <end position="267"/>
    </location>
</feature>
<dbReference type="GO" id="GO:0045165">
    <property type="term" value="P:cell fate commitment"/>
    <property type="evidence" value="ECO:0007669"/>
    <property type="project" value="TreeGrafter"/>
</dbReference>
<evidence type="ECO:0000256" key="7">
    <source>
        <dbReference type="ARBA" id="ARBA00023242"/>
    </source>
</evidence>
<organism evidence="11 12">
    <name type="scientific">Callosobruchus maculatus</name>
    <name type="common">Southern cowpea weevil</name>
    <name type="synonym">Pulse bruchid</name>
    <dbReference type="NCBI Taxonomy" id="64391"/>
    <lineage>
        <taxon>Eukaryota</taxon>
        <taxon>Metazoa</taxon>
        <taxon>Ecdysozoa</taxon>
        <taxon>Arthropoda</taxon>
        <taxon>Hexapoda</taxon>
        <taxon>Insecta</taxon>
        <taxon>Pterygota</taxon>
        <taxon>Neoptera</taxon>
        <taxon>Endopterygota</taxon>
        <taxon>Coleoptera</taxon>
        <taxon>Polyphaga</taxon>
        <taxon>Cucujiformia</taxon>
        <taxon>Chrysomeloidea</taxon>
        <taxon>Chrysomelidae</taxon>
        <taxon>Bruchinae</taxon>
        <taxon>Bruchini</taxon>
        <taxon>Callosobruchus</taxon>
    </lineage>
</organism>
<dbReference type="InterPro" id="IPR013088">
    <property type="entry name" value="Znf_NHR/GATA"/>
</dbReference>
<dbReference type="InterPro" id="IPR039355">
    <property type="entry name" value="Transcription_factor_GATA"/>
</dbReference>
<evidence type="ECO:0000256" key="8">
    <source>
        <dbReference type="PROSITE-ProRule" id="PRU00094"/>
    </source>
</evidence>
<evidence type="ECO:0000313" key="11">
    <source>
        <dbReference type="EMBL" id="VEN56708.1"/>
    </source>
</evidence>
<dbReference type="Proteomes" id="UP000410492">
    <property type="component" value="Unassembled WGS sequence"/>
</dbReference>
<evidence type="ECO:0000259" key="10">
    <source>
        <dbReference type="PROSITE" id="PS50114"/>
    </source>
</evidence>
<dbReference type="PANTHER" id="PTHR10071:SF337">
    <property type="entry name" value="GATA-BINDING FACTOR A"/>
    <property type="match status" value="1"/>
</dbReference>
<proteinExistence type="predicted"/>
<comment type="subcellular location">
    <subcellularLocation>
        <location evidence="1">Nucleus</location>
    </subcellularLocation>
</comment>
<dbReference type="PRINTS" id="PR00619">
    <property type="entry name" value="GATAZNFINGER"/>
</dbReference>
<evidence type="ECO:0000313" key="12">
    <source>
        <dbReference type="Proteomes" id="UP000410492"/>
    </source>
</evidence>
<feature type="region of interest" description="Disordered" evidence="9">
    <location>
        <begin position="364"/>
        <end position="393"/>
    </location>
</feature>
<dbReference type="CDD" id="cd00202">
    <property type="entry name" value="ZnF_GATA"/>
    <property type="match status" value="1"/>
</dbReference>
<evidence type="ECO:0000256" key="2">
    <source>
        <dbReference type="ARBA" id="ARBA00022723"/>
    </source>
</evidence>
<keyword evidence="7" id="KW-0539">Nucleus</keyword>
<keyword evidence="12" id="KW-1185">Reference proteome</keyword>
<evidence type="ECO:0000256" key="6">
    <source>
        <dbReference type="ARBA" id="ARBA00023163"/>
    </source>
</evidence>
<dbReference type="GO" id="GO:0008270">
    <property type="term" value="F:zinc ion binding"/>
    <property type="evidence" value="ECO:0007669"/>
    <property type="project" value="UniProtKB-KW"/>
</dbReference>
<feature type="region of interest" description="Disordered" evidence="9">
    <location>
        <begin position="267"/>
        <end position="295"/>
    </location>
</feature>
<dbReference type="GO" id="GO:0045944">
    <property type="term" value="P:positive regulation of transcription by RNA polymerase II"/>
    <property type="evidence" value="ECO:0007669"/>
    <property type="project" value="TreeGrafter"/>
</dbReference>
<dbReference type="GO" id="GO:0005634">
    <property type="term" value="C:nucleus"/>
    <property type="evidence" value="ECO:0007669"/>
    <property type="project" value="UniProtKB-SubCell"/>
</dbReference>
<evidence type="ECO:0000256" key="3">
    <source>
        <dbReference type="ARBA" id="ARBA00022771"/>
    </source>
</evidence>
<keyword evidence="6" id="KW-0804">Transcription</keyword>
<accession>A0A653D999</accession>
<feature type="compositionally biased region" description="Polar residues" evidence="9">
    <location>
        <begin position="283"/>
        <end position="295"/>
    </location>
</feature>
<dbReference type="InterPro" id="IPR000679">
    <property type="entry name" value="Znf_GATA"/>
</dbReference>
<reference evidence="11 12" key="1">
    <citation type="submission" date="2019-01" db="EMBL/GenBank/DDBJ databases">
        <authorList>
            <person name="Sayadi A."/>
        </authorList>
    </citation>
    <scope>NUCLEOTIDE SEQUENCE [LARGE SCALE GENOMIC DNA]</scope>
</reference>
<dbReference type="GO" id="GO:0000978">
    <property type="term" value="F:RNA polymerase II cis-regulatory region sequence-specific DNA binding"/>
    <property type="evidence" value="ECO:0007669"/>
    <property type="project" value="TreeGrafter"/>
</dbReference>
<dbReference type="Pfam" id="PF00320">
    <property type="entry name" value="GATA"/>
    <property type="match status" value="1"/>
</dbReference>
<keyword evidence="4" id="KW-0862">Zinc</keyword>
<feature type="compositionally biased region" description="Low complexity" evidence="9">
    <location>
        <begin position="374"/>
        <end position="393"/>
    </location>
</feature>
<dbReference type="EMBL" id="CAACVG010010826">
    <property type="protein sequence ID" value="VEN56708.1"/>
    <property type="molecule type" value="Genomic_DNA"/>
</dbReference>
<dbReference type="AlphaFoldDB" id="A0A653D999"/>
<evidence type="ECO:0000256" key="5">
    <source>
        <dbReference type="ARBA" id="ARBA00023015"/>
    </source>
</evidence>
<dbReference type="SUPFAM" id="SSF57716">
    <property type="entry name" value="Glucocorticoid receptor-like (DNA-binding domain)"/>
    <property type="match status" value="1"/>
</dbReference>
<dbReference type="Gene3D" id="3.30.50.10">
    <property type="entry name" value="Erythroid Transcription Factor GATA-1, subunit A"/>
    <property type="match status" value="1"/>
</dbReference>
<keyword evidence="2" id="KW-0479">Metal-binding</keyword>
<evidence type="ECO:0000256" key="9">
    <source>
        <dbReference type="SAM" id="MobiDB-lite"/>
    </source>
</evidence>
<protein>
    <recommendedName>
        <fullName evidence="10">GATA-type domain-containing protein</fullName>
    </recommendedName>
</protein>
<evidence type="ECO:0000256" key="1">
    <source>
        <dbReference type="ARBA" id="ARBA00004123"/>
    </source>
</evidence>
<dbReference type="GO" id="GO:0000981">
    <property type="term" value="F:DNA-binding transcription factor activity, RNA polymerase II-specific"/>
    <property type="evidence" value="ECO:0007669"/>
    <property type="project" value="TreeGrafter"/>
</dbReference>
<dbReference type="OrthoDB" id="515401at2759"/>
<feature type="region of interest" description="Disordered" evidence="9">
    <location>
        <begin position="167"/>
        <end position="187"/>
    </location>
</feature>
<dbReference type="PANTHER" id="PTHR10071">
    <property type="entry name" value="TRANSCRIPTION FACTOR GATA FAMILY MEMBER"/>
    <property type="match status" value="1"/>
</dbReference>
<dbReference type="SMART" id="SM00401">
    <property type="entry name" value="ZnF_GATA"/>
    <property type="match status" value="1"/>
</dbReference>
<dbReference type="PROSITE" id="PS50114">
    <property type="entry name" value="GATA_ZN_FINGER_2"/>
    <property type="match status" value="1"/>
</dbReference>
<keyword evidence="3 8" id="KW-0863">Zinc-finger</keyword>
<evidence type="ECO:0000256" key="4">
    <source>
        <dbReference type="ARBA" id="ARBA00022833"/>
    </source>
</evidence>
<sequence length="415" mass="44643">MCFKQTRGAGAMAYYNTSGSPELTSQSSQIWTNTGITTSNTLTLASPEEYKTVVSAGVNAGGLPGFNRLPTTFTATGSAGGHRTGPVAGAGAYSALQNTLYGSDWPYSAAAVDTYGGAAGLATTQRSRPVSAAASLSAMRQLRRHRHPAVAQRWYRALPLQCLRPLPQDERNEPATGQAASKTVAAEPAHGGVPEYYKNYYAGYNGVRTPAHTSEEKSNRRLSASRRAGLTCTNCQTNTTTLWRRNQVGEPVCNACGLYYKLHSTRKRKSKGSKEKGSNSNNQINRNVATSLSTPSLPSIKMEDVGVKLEHASLETYNDLRSVSSPSHLHAATASYVYTQSPHQHQQFSYKPSQLSAQFYDSILQGSPSPPSTAPESPSSPHIIHNNNNNNNNTTKVIINGEELMDRPTVVSISS</sequence>
<dbReference type="PROSITE" id="PS00344">
    <property type="entry name" value="GATA_ZN_FINGER_1"/>
    <property type="match status" value="1"/>
</dbReference>
<gene>
    <name evidence="11" type="ORF">CALMAC_LOCUS15530</name>
</gene>
<name>A0A653D999_CALMS</name>
<dbReference type="GO" id="GO:0000122">
    <property type="term" value="P:negative regulation of transcription by RNA polymerase II"/>
    <property type="evidence" value="ECO:0007669"/>
    <property type="project" value="TreeGrafter"/>
</dbReference>